<sequence length="170" mass="19233">TDFQPNKIPAVRVPILKVRLFARLVGTSNDLTTFAPRVEGRNETRNLPCVGRGEGWQEICDLEPCLKTDFGTSVNALPNFSTKMGGEKQPWAKWMEWTTDELPALSGPFTTVPYWNFWKNTGRKNLSQRSKTYEIWSKWIQSSGIQKNSKSKTPSADSNLGPRSRLVGKQ</sequence>
<evidence type="ECO:0000256" key="1">
    <source>
        <dbReference type="SAM" id="MobiDB-lite"/>
    </source>
</evidence>
<comment type="caution">
    <text evidence="2">The sequence shown here is derived from an EMBL/GenBank/DDBJ whole genome shotgun (WGS) entry which is preliminary data.</text>
</comment>
<reference evidence="2 3" key="1">
    <citation type="journal article" date="2019" name="Sci. Rep.">
        <title>Orb-weaving spider Araneus ventricosus genome elucidates the spidroin gene catalogue.</title>
        <authorList>
            <person name="Kono N."/>
            <person name="Nakamura H."/>
            <person name="Ohtoshi R."/>
            <person name="Moran D.A.P."/>
            <person name="Shinohara A."/>
            <person name="Yoshida Y."/>
            <person name="Fujiwara M."/>
            <person name="Mori M."/>
            <person name="Tomita M."/>
            <person name="Arakawa K."/>
        </authorList>
    </citation>
    <scope>NUCLEOTIDE SEQUENCE [LARGE SCALE GENOMIC DNA]</scope>
</reference>
<feature type="non-terminal residue" evidence="2">
    <location>
        <position position="1"/>
    </location>
</feature>
<feature type="region of interest" description="Disordered" evidence="1">
    <location>
        <begin position="143"/>
        <end position="170"/>
    </location>
</feature>
<feature type="compositionally biased region" description="Polar residues" evidence="1">
    <location>
        <begin position="143"/>
        <end position="158"/>
    </location>
</feature>
<organism evidence="2 3">
    <name type="scientific">Araneus ventricosus</name>
    <name type="common">Orbweaver spider</name>
    <name type="synonym">Epeira ventricosa</name>
    <dbReference type="NCBI Taxonomy" id="182803"/>
    <lineage>
        <taxon>Eukaryota</taxon>
        <taxon>Metazoa</taxon>
        <taxon>Ecdysozoa</taxon>
        <taxon>Arthropoda</taxon>
        <taxon>Chelicerata</taxon>
        <taxon>Arachnida</taxon>
        <taxon>Araneae</taxon>
        <taxon>Araneomorphae</taxon>
        <taxon>Entelegynae</taxon>
        <taxon>Araneoidea</taxon>
        <taxon>Araneidae</taxon>
        <taxon>Araneus</taxon>
    </lineage>
</organism>
<dbReference type="AlphaFoldDB" id="A0A4Y2BKP0"/>
<protein>
    <submittedName>
        <fullName evidence="2">Uncharacterized protein</fullName>
    </submittedName>
</protein>
<name>A0A4Y2BKP0_ARAVE</name>
<keyword evidence="3" id="KW-1185">Reference proteome</keyword>
<gene>
    <name evidence="2" type="ORF">AVEN_144931_1</name>
</gene>
<evidence type="ECO:0000313" key="3">
    <source>
        <dbReference type="Proteomes" id="UP000499080"/>
    </source>
</evidence>
<dbReference type="Proteomes" id="UP000499080">
    <property type="component" value="Unassembled WGS sequence"/>
</dbReference>
<evidence type="ECO:0000313" key="2">
    <source>
        <dbReference type="EMBL" id="GBL92822.1"/>
    </source>
</evidence>
<accession>A0A4Y2BKP0</accession>
<dbReference type="EMBL" id="BGPR01160150">
    <property type="protein sequence ID" value="GBL92822.1"/>
    <property type="molecule type" value="Genomic_DNA"/>
</dbReference>
<proteinExistence type="predicted"/>